<evidence type="ECO:0000313" key="2">
    <source>
        <dbReference type="EMBL" id="AYW93628.1"/>
    </source>
</evidence>
<name>A0ABN5RAX8_YERPU</name>
<accession>A0ABN5RAX8</accession>
<proteinExistence type="predicted"/>
<feature type="transmembrane region" description="Helical" evidence="1">
    <location>
        <begin position="21"/>
        <end position="43"/>
    </location>
</feature>
<keyword evidence="1" id="KW-0472">Membrane</keyword>
<gene>
    <name evidence="2" type="ORF">EGX47_21430</name>
</gene>
<evidence type="ECO:0008006" key="4">
    <source>
        <dbReference type="Google" id="ProtNLM"/>
    </source>
</evidence>
<dbReference type="Proteomes" id="UP000268669">
    <property type="component" value="Chromosome"/>
</dbReference>
<keyword evidence="1" id="KW-0812">Transmembrane</keyword>
<keyword evidence="1" id="KW-1133">Transmembrane helix</keyword>
<organism evidence="2 3">
    <name type="scientific">Yersinia pseudotuberculosis</name>
    <dbReference type="NCBI Taxonomy" id="633"/>
    <lineage>
        <taxon>Bacteria</taxon>
        <taxon>Pseudomonadati</taxon>
        <taxon>Pseudomonadota</taxon>
        <taxon>Gammaproteobacteria</taxon>
        <taxon>Enterobacterales</taxon>
        <taxon>Yersiniaceae</taxon>
        <taxon>Yersinia</taxon>
    </lineage>
</organism>
<keyword evidence="3" id="KW-1185">Reference proteome</keyword>
<dbReference type="EMBL" id="CP033713">
    <property type="protein sequence ID" value="AYW93628.1"/>
    <property type="molecule type" value="Genomic_DNA"/>
</dbReference>
<sequence>MNSKQKEPRDNFRKRFIRGCIHYFGALVGSLLVFLCFYWFFHFETWHERFIYISLSIAVVYLISKIIPDDY</sequence>
<reference evidence="2" key="1">
    <citation type="submission" date="2018-11" db="EMBL/GenBank/DDBJ databases">
        <title>FDA dAtabase for Regulatory Grade micrObial Sequences (FDA-ARGOS): Supporting development and validation of Infectious Disease Dx tests.</title>
        <authorList>
            <person name="Bliska J."/>
            <person name="Cleland M.-M."/>
            <person name="Tallon L."/>
            <person name="Sadzewicz L."/>
            <person name="Zhao X."/>
            <person name="Vavikolanu K."/>
            <person name="Mehta A."/>
            <person name="Aluvathingal J."/>
            <person name="Nadendla S."/>
            <person name="Yan Y."/>
            <person name="Sichtig H."/>
        </authorList>
    </citation>
    <scope>NUCLEOTIDE SEQUENCE [LARGE SCALE GENOMIC DNA]</scope>
    <source>
        <strain evidence="2">FDAARGOS_581</strain>
    </source>
</reference>
<protein>
    <recommendedName>
        <fullName evidence="4">Inner membrane protein</fullName>
    </recommendedName>
</protein>
<evidence type="ECO:0000313" key="3">
    <source>
        <dbReference type="Proteomes" id="UP000268669"/>
    </source>
</evidence>
<evidence type="ECO:0000256" key="1">
    <source>
        <dbReference type="SAM" id="Phobius"/>
    </source>
</evidence>
<feature type="transmembrane region" description="Helical" evidence="1">
    <location>
        <begin position="49"/>
        <end position="67"/>
    </location>
</feature>